<dbReference type="GO" id="GO:0016787">
    <property type="term" value="F:hydrolase activity"/>
    <property type="evidence" value="ECO:0007669"/>
    <property type="project" value="InterPro"/>
</dbReference>
<evidence type="ECO:0000313" key="2">
    <source>
        <dbReference type="Proteomes" id="UP001417504"/>
    </source>
</evidence>
<proteinExistence type="predicted"/>
<dbReference type="EMBL" id="JBBNAE010000010">
    <property type="protein sequence ID" value="KAK9091161.1"/>
    <property type="molecule type" value="Genomic_DNA"/>
</dbReference>
<name>A0AAP0ED66_9MAGN</name>
<keyword evidence="2" id="KW-1185">Reference proteome</keyword>
<evidence type="ECO:0000313" key="1">
    <source>
        <dbReference type="EMBL" id="KAK9091161.1"/>
    </source>
</evidence>
<sequence>MEYKGLKLQEVVDWVVKNRLDGQAGMIVVSSEGEVAYGFNSNAMFKGCAIEDVFMEVGIWE</sequence>
<gene>
    <name evidence="1" type="ORF">Sjap_024338</name>
</gene>
<accession>A0AAP0ED66</accession>
<dbReference type="AlphaFoldDB" id="A0AAP0ED66"/>
<dbReference type="Proteomes" id="UP001417504">
    <property type="component" value="Unassembled WGS sequence"/>
</dbReference>
<dbReference type="Pfam" id="PF01112">
    <property type="entry name" value="Asparaginase_2"/>
    <property type="match status" value="1"/>
</dbReference>
<dbReference type="Gene3D" id="3.60.20.30">
    <property type="entry name" value="(Glycosyl)asparaginase"/>
    <property type="match status" value="1"/>
</dbReference>
<comment type="caution">
    <text evidence="1">The sequence shown here is derived from an EMBL/GenBank/DDBJ whole genome shotgun (WGS) entry which is preliminary data.</text>
</comment>
<organism evidence="1 2">
    <name type="scientific">Stephania japonica</name>
    <dbReference type="NCBI Taxonomy" id="461633"/>
    <lineage>
        <taxon>Eukaryota</taxon>
        <taxon>Viridiplantae</taxon>
        <taxon>Streptophyta</taxon>
        <taxon>Embryophyta</taxon>
        <taxon>Tracheophyta</taxon>
        <taxon>Spermatophyta</taxon>
        <taxon>Magnoliopsida</taxon>
        <taxon>Ranunculales</taxon>
        <taxon>Menispermaceae</taxon>
        <taxon>Menispermoideae</taxon>
        <taxon>Cissampelideae</taxon>
        <taxon>Stephania</taxon>
    </lineage>
</organism>
<protein>
    <submittedName>
        <fullName evidence="1">Uncharacterized protein</fullName>
    </submittedName>
</protein>
<reference evidence="1 2" key="1">
    <citation type="submission" date="2024-01" db="EMBL/GenBank/DDBJ databases">
        <title>Genome assemblies of Stephania.</title>
        <authorList>
            <person name="Yang L."/>
        </authorList>
    </citation>
    <scope>NUCLEOTIDE SEQUENCE [LARGE SCALE GENOMIC DNA]</scope>
    <source>
        <strain evidence="1">QJT</strain>
        <tissue evidence="1">Leaf</tissue>
    </source>
</reference>
<dbReference type="InterPro" id="IPR000246">
    <property type="entry name" value="Peptidase_T2"/>
</dbReference>